<proteinExistence type="inferred from homology"/>
<dbReference type="InterPro" id="IPR055348">
    <property type="entry name" value="DctQ"/>
</dbReference>
<evidence type="ECO:0000256" key="6">
    <source>
        <dbReference type="ARBA" id="ARBA00022989"/>
    </source>
</evidence>
<accession>A0ABN1NXG2</accession>
<dbReference type="InterPro" id="IPR007387">
    <property type="entry name" value="TRAP_DctQ"/>
</dbReference>
<evidence type="ECO:0000256" key="2">
    <source>
        <dbReference type="ARBA" id="ARBA00022448"/>
    </source>
</evidence>
<keyword evidence="6 9" id="KW-1133">Transmembrane helix</keyword>
<dbReference type="Pfam" id="PF04290">
    <property type="entry name" value="DctQ"/>
    <property type="match status" value="1"/>
</dbReference>
<evidence type="ECO:0000256" key="5">
    <source>
        <dbReference type="ARBA" id="ARBA00022692"/>
    </source>
</evidence>
<feature type="transmembrane region" description="Helical" evidence="9">
    <location>
        <begin position="97"/>
        <end position="117"/>
    </location>
</feature>
<keyword evidence="5 9" id="KW-0812">Transmembrane</keyword>
<keyword evidence="2" id="KW-0813">Transport</keyword>
<evidence type="ECO:0000313" key="12">
    <source>
        <dbReference type="Proteomes" id="UP001499967"/>
    </source>
</evidence>
<dbReference type="EMBL" id="BAAAHP010000003">
    <property type="protein sequence ID" value="GAA0918948.1"/>
    <property type="molecule type" value="Genomic_DNA"/>
</dbReference>
<evidence type="ECO:0000256" key="1">
    <source>
        <dbReference type="ARBA" id="ARBA00004429"/>
    </source>
</evidence>
<keyword evidence="7 9" id="KW-0472">Membrane</keyword>
<dbReference type="Proteomes" id="UP001499967">
    <property type="component" value="Unassembled WGS sequence"/>
</dbReference>
<evidence type="ECO:0000256" key="9">
    <source>
        <dbReference type="SAM" id="Phobius"/>
    </source>
</evidence>
<comment type="similarity">
    <text evidence="8">Belongs to the TRAP transporter small permease family.</text>
</comment>
<reference evidence="11 12" key="1">
    <citation type="journal article" date="2019" name="Int. J. Syst. Evol. Microbiol.">
        <title>The Global Catalogue of Microorganisms (GCM) 10K type strain sequencing project: providing services to taxonomists for standard genome sequencing and annotation.</title>
        <authorList>
            <consortium name="The Broad Institute Genomics Platform"/>
            <consortium name="The Broad Institute Genome Sequencing Center for Infectious Disease"/>
            <person name="Wu L."/>
            <person name="Ma J."/>
        </authorList>
    </citation>
    <scope>NUCLEOTIDE SEQUENCE [LARGE SCALE GENOMIC DNA]</scope>
    <source>
        <strain evidence="11 12">JCM 11117</strain>
    </source>
</reference>
<evidence type="ECO:0000259" key="10">
    <source>
        <dbReference type="Pfam" id="PF04290"/>
    </source>
</evidence>
<feature type="transmembrane region" description="Helical" evidence="9">
    <location>
        <begin position="137"/>
        <end position="154"/>
    </location>
</feature>
<organism evidence="11 12">
    <name type="scientific">Pseudonocardia zijingensis</name>
    <dbReference type="NCBI Taxonomy" id="153376"/>
    <lineage>
        <taxon>Bacteria</taxon>
        <taxon>Bacillati</taxon>
        <taxon>Actinomycetota</taxon>
        <taxon>Actinomycetes</taxon>
        <taxon>Pseudonocardiales</taxon>
        <taxon>Pseudonocardiaceae</taxon>
        <taxon>Pseudonocardia</taxon>
    </lineage>
</organism>
<name>A0ABN1NXG2_9PSEU</name>
<comment type="caution">
    <text evidence="11">The sequence shown here is derived from an EMBL/GenBank/DDBJ whole genome shotgun (WGS) entry which is preliminary data.</text>
</comment>
<dbReference type="PANTHER" id="PTHR35011:SF5">
    <property type="entry name" value="SIALIC ACID TRAP TRANSPORTER SMALL PERMEASE PROTEIN SIAQ"/>
    <property type="match status" value="1"/>
</dbReference>
<keyword evidence="4" id="KW-0997">Cell inner membrane</keyword>
<keyword evidence="12" id="KW-1185">Reference proteome</keyword>
<evidence type="ECO:0000256" key="4">
    <source>
        <dbReference type="ARBA" id="ARBA00022519"/>
    </source>
</evidence>
<evidence type="ECO:0000256" key="7">
    <source>
        <dbReference type="ARBA" id="ARBA00023136"/>
    </source>
</evidence>
<gene>
    <name evidence="11" type="ORF">GCM10009559_00700</name>
</gene>
<comment type="subcellular location">
    <subcellularLocation>
        <location evidence="1">Cell inner membrane</location>
        <topology evidence="1">Multi-pass membrane protein</topology>
    </subcellularLocation>
</comment>
<feature type="transmembrane region" description="Helical" evidence="9">
    <location>
        <begin position="61"/>
        <end position="85"/>
    </location>
</feature>
<feature type="domain" description="Tripartite ATP-independent periplasmic transporters DctQ component" evidence="10">
    <location>
        <begin position="36"/>
        <end position="156"/>
    </location>
</feature>
<evidence type="ECO:0000256" key="8">
    <source>
        <dbReference type="ARBA" id="ARBA00038436"/>
    </source>
</evidence>
<dbReference type="RefSeq" id="WP_343937553.1">
    <property type="nucleotide sequence ID" value="NZ_BAAAHP010000003.1"/>
</dbReference>
<protein>
    <recommendedName>
        <fullName evidence="10">Tripartite ATP-independent periplasmic transporters DctQ component domain-containing protein</fullName>
    </recommendedName>
</protein>
<dbReference type="PANTHER" id="PTHR35011">
    <property type="entry name" value="2,3-DIKETO-L-GULONATE TRAP TRANSPORTER SMALL PERMEASE PROTEIN YIAM"/>
    <property type="match status" value="1"/>
</dbReference>
<evidence type="ECO:0000313" key="11">
    <source>
        <dbReference type="EMBL" id="GAA0918948.1"/>
    </source>
</evidence>
<evidence type="ECO:0000256" key="3">
    <source>
        <dbReference type="ARBA" id="ARBA00022475"/>
    </source>
</evidence>
<feature type="transmembrane region" description="Helical" evidence="9">
    <location>
        <begin position="22"/>
        <end position="41"/>
    </location>
</feature>
<keyword evidence="3" id="KW-1003">Cell membrane</keyword>
<sequence length="175" mass="18479">MRILTLAEPGASSRLSGPIGRVTQWVSAALFIALLVLNLLQVGLRAAGGGFVWVTDLSQVMLLWMVMTGVVAAYCAGEHIVTGYLDTKLSGRPQVVLLLGLRVLEVLFFLVLVIAGYTVTTVRAAIPYVQLGISTGWTYAAIPVAGLLLLAAAVSRPLSLPSAEVPLDDLPEGRP</sequence>